<evidence type="ECO:0000313" key="5">
    <source>
        <dbReference type="Proteomes" id="UP000238534"/>
    </source>
</evidence>
<evidence type="ECO:0000313" key="2">
    <source>
        <dbReference type="EMBL" id="PRB80396.1"/>
    </source>
</evidence>
<evidence type="ECO:0000313" key="4">
    <source>
        <dbReference type="Proteomes" id="UP000238325"/>
    </source>
</evidence>
<evidence type="ECO:0000256" key="1">
    <source>
        <dbReference type="SAM" id="SignalP"/>
    </source>
</evidence>
<feature type="chain" id="PRO_5015704187" evidence="1">
    <location>
        <begin position="19"/>
        <end position="154"/>
    </location>
</feature>
<feature type="signal peptide" evidence="1">
    <location>
        <begin position="1"/>
        <end position="18"/>
    </location>
</feature>
<keyword evidence="4" id="KW-1185">Reference proteome</keyword>
<proteinExistence type="predicted"/>
<dbReference type="AlphaFoldDB" id="A0A2S9CIV6"/>
<sequence>MKKNLMAVALLCSVAAYSQSGLVGINTNTPSTTFDVNGGTRVRILVDATSNTSYTREVVADANGNLGYTNRIAKVNPPNMVLSNYIVTDAPVIVATGVSLTEFTPVITSFSSASADVGLPTYSFFDSGGNIALDLLTPANPTGYNMTIKFIRNN</sequence>
<dbReference type="Proteomes" id="UP000238325">
    <property type="component" value="Unassembled WGS sequence"/>
</dbReference>
<dbReference type="EMBL" id="PCPH01000009">
    <property type="protein sequence ID" value="PRB87469.1"/>
    <property type="molecule type" value="Genomic_DNA"/>
</dbReference>
<reference evidence="4 5" key="1">
    <citation type="submission" date="2017-09" db="EMBL/GenBank/DDBJ databases">
        <title>Genomic, metabolic, and phenotypic characteristics of bacterial isolates from the natural microbiome of the model nematode Caenorhabditis elegans.</title>
        <authorList>
            <person name="Zimmermann J."/>
            <person name="Obeng N."/>
            <person name="Yang W."/>
            <person name="Obeng O."/>
            <person name="Kissoyan K."/>
            <person name="Pees B."/>
            <person name="Dirksen P."/>
            <person name="Hoppner M."/>
            <person name="Franke A."/>
            <person name="Rosenstiel P."/>
            <person name="Leippe M."/>
            <person name="Dierking K."/>
            <person name="Kaleta C."/>
            <person name="Schulenburg H."/>
        </authorList>
    </citation>
    <scope>NUCLEOTIDE SEQUENCE [LARGE SCALE GENOMIC DNA]</scope>
    <source>
        <strain evidence="2 5">MYb25</strain>
        <strain evidence="3 4">MYb44</strain>
    </source>
</reference>
<dbReference type="RefSeq" id="WP_105684648.1">
    <property type="nucleotide sequence ID" value="NZ_JBBGZD010000007.1"/>
</dbReference>
<accession>A0A2S9CIV6</accession>
<organism evidence="2 5">
    <name type="scientific">Chryseobacterium culicis</name>
    <dbReference type="NCBI Taxonomy" id="680127"/>
    <lineage>
        <taxon>Bacteria</taxon>
        <taxon>Pseudomonadati</taxon>
        <taxon>Bacteroidota</taxon>
        <taxon>Flavobacteriia</taxon>
        <taxon>Flavobacteriales</taxon>
        <taxon>Weeksellaceae</taxon>
        <taxon>Chryseobacterium group</taxon>
        <taxon>Chryseobacterium</taxon>
    </lineage>
</organism>
<dbReference type="Proteomes" id="UP000238534">
    <property type="component" value="Unassembled WGS sequence"/>
</dbReference>
<keyword evidence="1" id="KW-0732">Signal</keyword>
<dbReference type="EMBL" id="PCPP01000007">
    <property type="protein sequence ID" value="PRB80396.1"/>
    <property type="molecule type" value="Genomic_DNA"/>
</dbReference>
<dbReference type="OrthoDB" id="1264562at2"/>
<comment type="caution">
    <text evidence="2">The sequence shown here is derived from an EMBL/GenBank/DDBJ whole genome shotgun (WGS) entry which is preliminary data.</text>
</comment>
<gene>
    <name evidence="2" type="ORF">CQ022_22145</name>
    <name evidence="3" type="ORF">CQ033_22150</name>
</gene>
<protein>
    <submittedName>
        <fullName evidence="2">Uncharacterized protein</fullName>
    </submittedName>
</protein>
<name>A0A2S9CIV6_CHRCI</name>
<evidence type="ECO:0000313" key="3">
    <source>
        <dbReference type="EMBL" id="PRB87469.1"/>
    </source>
</evidence>